<accession>A0ABW3PJ65</accession>
<dbReference type="Proteomes" id="UP001597156">
    <property type="component" value="Unassembled WGS sequence"/>
</dbReference>
<evidence type="ECO:0000313" key="3">
    <source>
        <dbReference type="EMBL" id="MFD1126048.1"/>
    </source>
</evidence>
<reference evidence="4" key="1">
    <citation type="journal article" date="2019" name="Int. J. Syst. Evol. Microbiol.">
        <title>The Global Catalogue of Microorganisms (GCM) 10K type strain sequencing project: providing services to taxonomists for standard genome sequencing and annotation.</title>
        <authorList>
            <consortium name="The Broad Institute Genomics Platform"/>
            <consortium name="The Broad Institute Genome Sequencing Center for Infectious Disease"/>
            <person name="Wu L."/>
            <person name="Ma J."/>
        </authorList>
    </citation>
    <scope>NUCLEOTIDE SEQUENCE [LARGE SCALE GENOMIC DNA]</scope>
    <source>
        <strain evidence="4">CCUG 71848</strain>
    </source>
</reference>
<dbReference type="Pfam" id="PF03496">
    <property type="entry name" value="ADPrib_exo_Tox"/>
    <property type="match status" value="1"/>
</dbReference>
<name>A0ABW3PJ65_9LACO</name>
<feature type="domain" description="ADP ribosyltransferase" evidence="2">
    <location>
        <begin position="136"/>
        <end position="287"/>
    </location>
</feature>
<organism evidence="3 4">
    <name type="scientific">Lentilactobacillus raoultii</name>
    <dbReference type="NCBI Taxonomy" id="1987503"/>
    <lineage>
        <taxon>Bacteria</taxon>
        <taxon>Bacillati</taxon>
        <taxon>Bacillota</taxon>
        <taxon>Bacilli</taxon>
        <taxon>Lactobacillales</taxon>
        <taxon>Lactobacillaceae</taxon>
        <taxon>Lentilactobacillus</taxon>
    </lineage>
</organism>
<dbReference type="InterPro" id="IPR003540">
    <property type="entry name" value="ADP-ribosyltransferase"/>
</dbReference>
<dbReference type="RefSeq" id="WP_225419119.1">
    <property type="nucleotide sequence ID" value="NZ_JBHTLH010000041.1"/>
</dbReference>
<dbReference type="SUPFAM" id="SSF56399">
    <property type="entry name" value="ADP-ribosylation"/>
    <property type="match status" value="1"/>
</dbReference>
<dbReference type="PROSITE" id="PS51996">
    <property type="entry name" value="TR_MART"/>
    <property type="match status" value="1"/>
</dbReference>
<evidence type="ECO:0000313" key="4">
    <source>
        <dbReference type="Proteomes" id="UP001597156"/>
    </source>
</evidence>
<feature type="chain" id="PRO_5047265895" evidence="1">
    <location>
        <begin position="26"/>
        <end position="323"/>
    </location>
</feature>
<gene>
    <name evidence="3" type="ORF">ACFQ22_11865</name>
</gene>
<evidence type="ECO:0000259" key="2">
    <source>
        <dbReference type="Pfam" id="PF03496"/>
    </source>
</evidence>
<comment type="caution">
    <text evidence="3">The sequence shown here is derived from an EMBL/GenBank/DDBJ whole genome shotgun (WGS) entry which is preliminary data.</text>
</comment>
<keyword evidence="4" id="KW-1185">Reference proteome</keyword>
<feature type="signal peptide" evidence="1">
    <location>
        <begin position="1"/>
        <end position="25"/>
    </location>
</feature>
<keyword evidence="1" id="KW-0732">Signal</keyword>
<evidence type="ECO:0000256" key="1">
    <source>
        <dbReference type="SAM" id="SignalP"/>
    </source>
</evidence>
<proteinExistence type="predicted"/>
<protein>
    <submittedName>
        <fullName evidence="3">ADP-ribosyltransferase</fullName>
    </submittedName>
</protein>
<dbReference type="Gene3D" id="3.90.176.10">
    <property type="entry name" value="Toxin ADP-ribosyltransferase, Chain A, domain 1"/>
    <property type="match status" value="1"/>
</dbReference>
<dbReference type="EMBL" id="JBHTLH010000041">
    <property type="protein sequence ID" value="MFD1126048.1"/>
    <property type="molecule type" value="Genomic_DNA"/>
</dbReference>
<sequence>MKKVRFVILTATLLIGISASHPAAAKATHQKEPMVGVEVTSNTTIQNVGPQSFVTKRTVTGFELVNDQPDTHNPVTIPKNTALTVHEKLAGNRYLVTVPGNPAEIMVQNPKQSAYSFKSLKSDPQKIKRLTTSSLKWAKHLTSDQKRAIRYYTGDGYDAINNTLRGLEKKQATKINAKIQNINSGLRKFKLTKPMTVFRGTSTAGLKKSLDTHAIQVGGQYLDPAYSSTTLTRSVAVEFSKHVILKINVPIGYHGAYIDPISKNKGEKEYLLNAGTPMIITKLQKGYTTISIKVMKKQSDGKKKVQTLNRHFRYWFVTLDLTN</sequence>